<dbReference type="GO" id="GO:0016787">
    <property type="term" value="F:hydrolase activity"/>
    <property type="evidence" value="ECO:0007669"/>
    <property type="project" value="UniProtKB-KW"/>
</dbReference>
<dbReference type="EMBL" id="BJOV01000005">
    <property type="protein sequence ID" value="GEE03917.1"/>
    <property type="molecule type" value="Genomic_DNA"/>
</dbReference>
<keyword evidence="3" id="KW-1185">Reference proteome</keyword>
<keyword evidence="2" id="KW-0378">Hydrolase</keyword>
<name>A0A7I9VF14_9ACTN</name>
<dbReference type="AlphaFoldDB" id="A0A7I9VF14"/>
<reference evidence="3" key="1">
    <citation type="submission" date="2019-06" db="EMBL/GenBank/DDBJ databases">
        <title>Gordonia isolated from sludge of a wastewater treatment plant.</title>
        <authorList>
            <person name="Tamura T."/>
            <person name="Aoyama K."/>
            <person name="Kang Y."/>
            <person name="Saito S."/>
            <person name="Akiyama N."/>
            <person name="Yazawa K."/>
            <person name="Gonoi T."/>
            <person name="Mikami Y."/>
        </authorList>
    </citation>
    <scope>NUCLEOTIDE SEQUENCE [LARGE SCALE GENOMIC DNA]</scope>
    <source>
        <strain evidence="3">NBRC 107696</strain>
    </source>
</reference>
<dbReference type="SMART" id="SM00849">
    <property type="entry name" value="Lactamase_B"/>
    <property type="match status" value="1"/>
</dbReference>
<evidence type="ECO:0000259" key="1">
    <source>
        <dbReference type="SMART" id="SM00849"/>
    </source>
</evidence>
<gene>
    <name evidence="2" type="ORF">nbrc107696_43630</name>
</gene>
<dbReference type="SUPFAM" id="SSF56281">
    <property type="entry name" value="Metallo-hydrolase/oxidoreductase"/>
    <property type="match status" value="1"/>
</dbReference>
<dbReference type="PANTHER" id="PTHR43546:SF3">
    <property type="entry name" value="UPF0173 METAL-DEPENDENT HYDROLASE MJ1163"/>
    <property type="match status" value="1"/>
</dbReference>
<comment type="caution">
    <text evidence="2">The sequence shown here is derived from an EMBL/GenBank/DDBJ whole genome shotgun (WGS) entry which is preliminary data.</text>
</comment>
<evidence type="ECO:0000313" key="2">
    <source>
        <dbReference type="EMBL" id="GEE03917.1"/>
    </source>
</evidence>
<protein>
    <submittedName>
        <fullName evidence="2">MBL fold metallo-hydrolase</fullName>
    </submittedName>
</protein>
<dbReference type="Proteomes" id="UP000444960">
    <property type="component" value="Unassembled WGS sequence"/>
</dbReference>
<accession>A0A7I9VF14</accession>
<feature type="domain" description="Metallo-beta-lactamase" evidence="1">
    <location>
        <begin position="7"/>
        <end position="181"/>
    </location>
</feature>
<dbReference type="Pfam" id="PF13483">
    <property type="entry name" value="Lactamase_B_3"/>
    <property type="match status" value="1"/>
</dbReference>
<dbReference type="Gene3D" id="3.60.15.10">
    <property type="entry name" value="Ribonuclease Z/Hydroxyacylglutathione hydrolase-like"/>
    <property type="match status" value="1"/>
</dbReference>
<dbReference type="InterPro" id="IPR036866">
    <property type="entry name" value="RibonucZ/Hydroxyglut_hydro"/>
</dbReference>
<dbReference type="OrthoDB" id="3190691at2"/>
<dbReference type="InterPro" id="IPR001279">
    <property type="entry name" value="Metallo-B-lactamas"/>
</dbReference>
<dbReference type="RefSeq" id="WP_161897354.1">
    <property type="nucleotide sequence ID" value="NZ_BJOV01000005.1"/>
</dbReference>
<proteinExistence type="predicted"/>
<sequence length="219" mass="23501">MLFTHLEHSCVLVEHDGTRVLFDPGTFSVGFEGLTGLDAILVTHQHPDHVDPERLPDLVTANPDAIRYADPQTAAQLNDRGDAGTWSVIGPGELVTVGAFTVRGTGGRHAVIHPELPVIDNISYVLDVDGLPGAFCHPGDSLYIPFERIDVLAIPAAAPWLKISEPVDYLRAVNPRIAFGIHQAVQSDAGRAVHNTRLAEMAPAGTAYRTLPLGEAVEL</sequence>
<dbReference type="PANTHER" id="PTHR43546">
    <property type="entry name" value="UPF0173 METAL-DEPENDENT HYDROLASE MJ1163-RELATED"/>
    <property type="match status" value="1"/>
</dbReference>
<evidence type="ECO:0000313" key="3">
    <source>
        <dbReference type="Proteomes" id="UP000444960"/>
    </source>
</evidence>
<organism evidence="2 3">
    <name type="scientific">Gordonia spumicola</name>
    <dbReference type="NCBI Taxonomy" id="589161"/>
    <lineage>
        <taxon>Bacteria</taxon>
        <taxon>Bacillati</taxon>
        <taxon>Actinomycetota</taxon>
        <taxon>Actinomycetes</taxon>
        <taxon>Mycobacteriales</taxon>
        <taxon>Gordoniaceae</taxon>
        <taxon>Gordonia</taxon>
    </lineage>
</organism>
<dbReference type="InterPro" id="IPR050114">
    <property type="entry name" value="UPF0173_UPF0282_UlaG_hydrolase"/>
</dbReference>